<geneLocation type="plasmid" evidence="2">
    <name>pCV839-15-p1</name>
</geneLocation>
<evidence type="ECO:0000313" key="1">
    <source>
        <dbReference type="EMBL" id="ATZ29883.1"/>
    </source>
</evidence>
<accession>A0A2H4TKC8</accession>
<proteinExistence type="predicted"/>
<name>A0A2H4TKC8_ECOLX</name>
<evidence type="ECO:0000313" key="2">
    <source>
        <dbReference type="EMBL" id="ATZ29974.1"/>
    </source>
</evidence>
<dbReference type="EMBL" id="CP024975">
    <property type="protein sequence ID" value="ATZ29974.1"/>
    <property type="molecule type" value="Genomic_DNA"/>
</dbReference>
<evidence type="ECO:0000313" key="3">
    <source>
        <dbReference type="Proteomes" id="UP000236551"/>
    </source>
</evidence>
<keyword evidence="2" id="KW-0614">Plasmid</keyword>
<dbReference type="Proteomes" id="UP000236551">
    <property type="component" value="Plasmid pCV839-15-p1"/>
</dbReference>
<dbReference type="AlphaFoldDB" id="A0A2H4TKC8"/>
<protein>
    <submittedName>
        <fullName evidence="2">Uncharacterized protein</fullName>
    </submittedName>
</protein>
<gene>
    <name evidence="1" type="ORF">CV83915_1p0011</name>
    <name evidence="2" type="ORF">CV83915_1p0102</name>
</gene>
<geneLocation type="plasmid" evidence="3">
    <name>pcv839-15-p1</name>
</geneLocation>
<sequence length="40" mass="4504">MNAKTALHNLAVIIEYKRKHYLISVLTKDKSSNSTGTKDN</sequence>
<organism evidence="2 3">
    <name type="scientific">Escherichia coli</name>
    <dbReference type="NCBI Taxonomy" id="562"/>
    <lineage>
        <taxon>Bacteria</taxon>
        <taxon>Pseudomonadati</taxon>
        <taxon>Pseudomonadota</taxon>
        <taxon>Gammaproteobacteria</taxon>
        <taxon>Enterobacterales</taxon>
        <taxon>Enterobacteriaceae</taxon>
        <taxon>Escherichia</taxon>
    </lineage>
</organism>
<reference evidence="2 3" key="1">
    <citation type="submission" date="2017-11" db="EMBL/GenBank/DDBJ databases">
        <title>Escherichia coli CV839-15 Genome sequencing and assembly.</title>
        <authorList>
            <person name="Li Z."/>
            <person name="Song N."/>
            <person name="Li W."/>
            <person name="Philip H.R."/>
            <person name="Bu Z."/>
            <person name="Siguo L."/>
        </authorList>
    </citation>
    <scope>NUCLEOTIDE SEQUENCE [LARGE SCALE GENOMIC DNA]</scope>
    <source>
        <strain evidence="2 3">CV839-15</strain>
        <plasmid evidence="2">pCV839-15-p1</plasmid>
        <plasmid evidence="3">Plasmid pcv839-15-p1</plasmid>
    </source>
</reference>
<dbReference type="EMBL" id="CP024975">
    <property type="protein sequence ID" value="ATZ29883.1"/>
    <property type="molecule type" value="Genomic_DNA"/>
</dbReference>